<evidence type="ECO:0000256" key="8">
    <source>
        <dbReference type="ARBA" id="ARBA00023125"/>
    </source>
</evidence>
<dbReference type="PROSITE" id="PS50157">
    <property type="entry name" value="ZINC_FINGER_C2H2_2"/>
    <property type="match status" value="2"/>
</dbReference>
<feature type="compositionally biased region" description="Basic and acidic residues" evidence="13">
    <location>
        <begin position="1003"/>
        <end position="1014"/>
    </location>
</feature>
<gene>
    <name evidence="16" type="ORF">ROHU_026429</name>
</gene>
<dbReference type="InterPro" id="IPR036236">
    <property type="entry name" value="Znf_C2H2_sf"/>
</dbReference>
<dbReference type="GO" id="GO:0000122">
    <property type="term" value="P:negative regulation of transcription by RNA polymerase II"/>
    <property type="evidence" value="ECO:0007669"/>
    <property type="project" value="TreeGrafter"/>
</dbReference>
<dbReference type="Pfam" id="PF21182">
    <property type="entry name" value="FOG1-like_PR"/>
    <property type="match status" value="1"/>
</dbReference>
<dbReference type="GO" id="GO:0008270">
    <property type="term" value="F:zinc ion binding"/>
    <property type="evidence" value="ECO:0007669"/>
    <property type="project" value="UniProtKB-KW"/>
</dbReference>
<feature type="region of interest" description="Disordered" evidence="13">
    <location>
        <begin position="1228"/>
        <end position="1284"/>
    </location>
</feature>
<dbReference type="Proteomes" id="UP000290572">
    <property type="component" value="Unassembled WGS sequence"/>
</dbReference>
<dbReference type="InterPro" id="IPR059121">
    <property type="entry name" value="CCHC_ZFPM2-like"/>
</dbReference>
<feature type="domain" description="CCHC FOG-type" evidence="15">
    <location>
        <begin position="915"/>
        <end position="948"/>
    </location>
</feature>
<feature type="region of interest" description="Disordered" evidence="13">
    <location>
        <begin position="1315"/>
        <end position="1396"/>
    </location>
</feature>
<keyword evidence="5 12" id="KW-0863">Zinc-finger</keyword>
<reference evidence="16 17" key="1">
    <citation type="submission" date="2018-03" db="EMBL/GenBank/DDBJ databases">
        <title>Draft genome sequence of Rohu Carp (Labeo rohita).</title>
        <authorList>
            <person name="Das P."/>
            <person name="Kushwaha B."/>
            <person name="Joshi C.G."/>
            <person name="Kumar D."/>
            <person name="Nagpure N.S."/>
            <person name="Sahoo L."/>
            <person name="Das S.P."/>
            <person name="Bit A."/>
            <person name="Patnaik S."/>
            <person name="Meher P.K."/>
            <person name="Jayasankar P."/>
            <person name="Koringa P.G."/>
            <person name="Patel N.V."/>
            <person name="Hinsu A.T."/>
            <person name="Kumar R."/>
            <person name="Pandey M."/>
            <person name="Agarwal S."/>
            <person name="Srivastava S."/>
            <person name="Singh M."/>
            <person name="Iquebal M.A."/>
            <person name="Jaiswal S."/>
            <person name="Angadi U.B."/>
            <person name="Kumar N."/>
            <person name="Raza M."/>
            <person name="Shah T.M."/>
            <person name="Rai A."/>
            <person name="Jena J.K."/>
        </authorList>
    </citation>
    <scope>NUCLEOTIDE SEQUENCE [LARGE SCALE GENOMIC DNA]</scope>
    <source>
        <strain evidence="16">DASCIFA01</strain>
        <tissue evidence="16">Testis</tissue>
    </source>
</reference>
<dbReference type="GO" id="GO:0009653">
    <property type="term" value="P:anatomical structure morphogenesis"/>
    <property type="evidence" value="ECO:0007669"/>
    <property type="project" value="UniProtKB-ARBA"/>
</dbReference>
<keyword evidence="17" id="KW-1185">Reference proteome</keyword>
<feature type="compositionally biased region" description="Low complexity" evidence="13">
    <location>
        <begin position="820"/>
        <end position="831"/>
    </location>
</feature>
<dbReference type="InterPro" id="IPR049361">
    <property type="entry name" value="ZFPM1/2_PR"/>
</dbReference>
<feature type="compositionally biased region" description="Polar residues" evidence="13">
    <location>
        <begin position="140"/>
        <end position="153"/>
    </location>
</feature>
<dbReference type="GO" id="GO:0005634">
    <property type="term" value="C:nucleus"/>
    <property type="evidence" value="ECO:0007669"/>
    <property type="project" value="UniProtKB-SubCell"/>
</dbReference>
<evidence type="ECO:0000256" key="3">
    <source>
        <dbReference type="ARBA" id="ARBA00022723"/>
    </source>
</evidence>
<dbReference type="STRING" id="84645.A0A498MM74"/>
<evidence type="ECO:0000256" key="4">
    <source>
        <dbReference type="ARBA" id="ARBA00022737"/>
    </source>
</evidence>
<dbReference type="GO" id="GO:0030218">
    <property type="term" value="P:erythrocyte differentiation"/>
    <property type="evidence" value="ECO:0007669"/>
    <property type="project" value="TreeGrafter"/>
</dbReference>
<evidence type="ECO:0000256" key="2">
    <source>
        <dbReference type="ARBA" id="ARBA00022491"/>
    </source>
</evidence>
<sequence>MSRRKQSKPRQIKLHIANSTSPTIRVMKMEEYLRFGAKDLVLDSIEMQGFFCSPMLISRFNLRLFLLLARAALIEKKFSWEKNVSEYCLRLIQGQLISIKLGNRDGVCLGKASESPLLYVSVSVEVLPVLRKPRGSQQLIYGSSDAGDTSSIGDLNGGEDPSDDVSMSGEEGGASDQEDSAECDGSSPPSFTPLYNEDDLILSGSADDFKVLALRDLSGDKVWGPFSGSIQSEETTDGPANENAELNHATIHGINEGENGFVTQPRQCRRQPVTAIFDLDFADDLALLEGNLERAQSQLNEIAKQAEQVGLVVNVKKTEAFTNQDKSKNLELGNQKIEWVNNFKYLGSMVKSSETDISVRKALAWAAFWKMKDIFRSNTLPIRLKTNIFQAACLSILLYGCESWILTEKLKQCLNSFATNCYRVMLNIKRLDRVSNRPVMSLECEEADCWLKRIPVTSSSAESNCTIYNQGGALFCKLTQELSSGDALLATLSCLAADQSAATQTQGVRVKEEPAYPAALHSEIQLLPQQAGMAAILATAVVNKDIFPCKDCGIWYRSERNLQAHLMYYCASRQKQQTSASPPQDKPKDSYPNERLCPFPQCSKSCPSASSLEIHMRTHSGERPFVCLICLSAFTTKANCERHLKVHTDSLNGVCHGCGFISTTRDILYSHLVTSHMVCQPGSHSEVYSPKLPLAAGLSPGDSGIVLKCQVCGYSADTPALLQQHVHTHLEVRVPAERSPAPRQSSPPSSEVKELQETEPAACVPRPDSSSPGANGSSASQGCSPVNQLTIKEEPRSDYENDSKEEEQVGSPQGNAVEASSSQSTSPKSPTVLAVKTEPASPTPGSSPVHPGTGGSVLPGGAMFLTQYMFKSEAAIMPQASEILAKMSEMVHSRLKQGQVPAAGQQSFYPPGSPASVHKGATCFECDITFNNINNFYVHKRLYCSSRHQQGEAGGLVKEGAVTAAAPPAAQAASPQARPVSRAASASPSYPDPAPGGTASEPKLVEVKTEDPGLKETTCSSSSEGEGPGGGQASEGSQSPSGSAEDQDDDPTRTFCQACNIRFSRHDNYIVHKRFYCASRHDPSNQRSNSGKTAFLPQPIRTRKRKKMYEIHMAQTEALANATALPAATSVGVKQEGSSVPPLAQVSTPTRSSSPEGDGPIDLSKRPRLRENQRGGSIPALPLTDYHKCTACSISFNSIENYLAHKTYYCPATTLQPHTMEQLSRLKRPASTSPKNRAVDLHPDAKGLPTGKTAAVLHPSALPGSESTPPHVQGPKTPSTSPVVCPYCPPNRPLTCDLMEHFKTTHGLVLALQQHPETQSSGVSPSPSLSPRDGAPLTPPKKPSPRHRKDSLNGRSIKVEATSPSSPVLNGSPLEPQSVGSGSPKAAPPALSPTGVTVSPVPEALREVGQLGHTPLSTLLPEKAGLAISHTHTTLSTPKTPIASPLQNGNSRYCRLCNIKFSSLSTFIAHKKYYCSSHSAEHVK</sequence>
<dbReference type="PROSITE" id="PS51810">
    <property type="entry name" value="ZF_CCHC_FOG"/>
    <property type="match status" value="5"/>
</dbReference>
<protein>
    <submittedName>
        <fullName evidence="16">Zinc finger ZFPM1-like protein</fullName>
    </submittedName>
</protein>
<dbReference type="PANTHER" id="PTHR12958:SF4">
    <property type="entry name" value="ZINC FINGER PROTEIN ZFPM1"/>
    <property type="match status" value="1"/>
</dbReference>
<dbReference type="GO" id="GO:0061629">
    <property type="term" value="F:RNA polymerase II-specific DNA-binding transcription factor binding"/>
    <property type="evidence" value="ECO:0007669"/>
    <property type="project" value="InterPro"/>
</dbReference>
<feature type="domain" description="CCHC FOG-type" evidence="15">
    <location>
        <begin position="541"/>
        <end position="574"/>
    </location>
</feature>
<dbReference type="FunFam" id="3.30.160.60:FF:000980">
    <property type="entry name" value="Zinc finger protein, FOG family member 1"/>
    <property type="match status" value="1"/>
</dbReference>
<feature type="region of interest" description="Disordered" evidence="13">
    <location>
        <begin position="140"/>
        <end position="196"/>
    </location>
</feature>
<feature type="region of interest" description="Disordered" evidence="13">
    <location>
        <begin position="1132"/>
        <end position="1180"/>
    </location>
</feature>
<feature type="compositionally biased region" description="Low complexity" evidence="13">
    <location>
        <begin position="1320"/>
        <end position="1331"/>
    </location>
</feature>
<evidence type="ECO:0000256" key="1">
    <source>
        <dbReference type="ARBA" id="ARBA00004123"/>
    </source>
</evidence>
<feature type="compositionally biased region" description="Basic and acidic residues" evidence="13">
    <location>
        <begin position="1163"/>
        <end position="1173"/>
    </location>
</feature>
<feature type="region of interest" description="Disordered" evidence="13">
    <location>
        <begin position="735"/>
        <end position="855"/>
    </location>
</feature>
<evidence type="ECO:0000313" key="16">
    <source>
        <dbReference type="EMBL" id="RXN18285.1"/>
    </source>
</evidence>
<feature type="domain" description="C2H2-type" evidence="14">
    <location>
        <begin position="595"/>
        <end position="624"/>
    </location>
</feature>
<evidence type="ECO:0000256" key="7">
    <source>
        <dbReference type="ARBA" id="ARBA00023015"/>
    </source>
</evidence>
<evidence type="ECO:0000256" key="9">
    <source>
        <dbReference type="ARBA" id="ARBA00023159"/>
    </source>
</evidence>
<dbReference type="GO" id="GO:0007507">
    <property type="term" value="P:heart development"/>
    <property type="evidence" value="ECO:0007669"/>
    <property type="project" value="TreeGrafter"/>
</dbReference>
<feature type="compositionally biased region" description="Polar residues" evidence="13">
    <location>
        <begin position="781"/>
        <end position="790"/>
    </location>
</feature>
<keyword evidence="9" id="KW-0010">Activator</keyword>
<feature type="domain" description="CCHC FOG-type" evidence="15">
    <location>
        <begin position="1048"/>
        <end position="1081"/>
    </location>
</feature>
<dbReference type="PANTHER" id="PTHR12958">
    <property type="entry name" value="FRIEND OF GATA2-RELATED"/>
    <property type="match status" value="1"/>
</dbReference>
<organism evidence="16 17">
    <name type="scientific">Labeo rohita</name>
    <name type="common">Indian major carp</name>
    <name type="synonym">Cyprinus rohita</name>
    <dbReference type="NCBI Taxonomy" id="84645"/>
    <lineage>
        <taxon>Eukaryota</taxon>
        <taxon>Metazoa</taxon>
        <taxon>Chordata</taxon>
        <taxon>Craniata</taxon>
        <taxon>Vertebrata</taxon>
        <taxon>Euteleostomi</taxon>
        <taxon>Actinopterygii</taxon>
        <taxon>Neopterygii</taxon>
        <taxon>Teleostei</taxon>
        <taxon>Ostariophysi</taxon>
        <taxon>Cypriniformes</taxon>
        <taxon>Cyprinidae</taxon>
        <taxon>Labeoninae</taxon>
        <taxon>Labeonini</taxon>
        <taxon>Labeo</taxon>
    </lineage>
</organism>
<evidence type="ECO:0000256" key="5">
    <source>
        <dbReference type="ARBA" id="ARBA00022771"/>
    </source>
</evidence>
<accession>A0A498MM74</accession>
<dbReference type="SUPFAM" id="SSF57667">
    <property type="entry name" value="beta-beta-alpha zinc fingers"/>
    <property type="match status" value="6"/>
</dbReference>
<evidence type="ECO:0000259" key="15">
    <source>
        <dbReference type="PROSITE" id="PS51810"/>
    </source>
</evidence>
<keyword evidence="2" id="KW-0678">Repressor</keyword>
<evidence type="ECO:0000256" key="13">
    <source>
        <dbReference type="SAM" id="MobiDB-lite"/>
    </source>
</evidence>
<keyword evidence="11" id="KW-0539">Nucleus</keyword>
<dbReference type="FunFam" id="3.30.160.60:FF:000828">
    <property type="entry name" value="Zinc finger protein, FOG family member 1"/>
    <property type="match status" value="1"/>
</dbReference>
<feature type="domain" description="C2H2-type" evidence="14">
    <location>
        <begin position="625"/>
        <end position="652"/>
    </location>
</feature>
<comment type="subcellular location">
    <subcellularLocation>
        <location evidence="1">Nucleus</location>
    </subcellularLocation>
</comment>
<feature type="compositionally biased region" description="Low complexity" evidence="13">
    <location>
        <begin position="737"/>
        <end position="750"/>
    </location>
</feature>
<dbReference type="InterPro" id="IPR013087">
    <property type="entry name" value="Znf_C2H2_type"/>
</dbReference>
<dbReference type="GO" id="GO:0003677">
    <property type="term" value="F:DNA binding"/>
    <property type="evidence" value="ECO:0007669"/>
    <property type="project" value="UniProtKB-KW"/>
</dbReference>
<dbReference type="InterPro" id="IPR039746">
    <property type="entry name" value="FOG"/>
</dbReference>
<dbReference type="Pfam" id="PF00096">
    <property type="entry name" value="zf-C2H2"/>
    <property type="match status" value="1"/>
</dbReference>
<dbReference type="Pfam" id="PF25445">
    <property type="entry name" value="CCHC_ZFPM2"/>
    <property type="match status" value="1"/>
</dbReference>
<evidence type="ECO:0000256" key="11">
    <source>
        <dbReference type="ARBA" id="ARBA00023242"/>
    </source>
</evidence>
<evidence type="ECO:0000256" key="6">
    <source>
        <dbReference type="ARBA" id="ARBA00022833"/>
    </source>
</evidence>
<proteinExistence type="predicted"/>
<comment type="caution">
    <text evidence="16">The sequence shown here is derived from an EMBL/GenBank/DDBJ whole genome shotgun (WGS) entry which is preliminary data.</text>
</comment>
<keyword evidence="6" id="KW-0862">Zinc</keyword>
<dbReference type="Gene3D" id="3.30.160.60">
    <property type="entry name" value="Classic Zinc Finger"/>
    <property type="match status" value="2"/>
</dbReference>
<feature type="compositionally biased region" description="Polar residues" evidence="13">
    <location>
        <begin position="1145"/>
        <end position="1155"/>
    </location>
</feature>
<keyword evidence="8" id="KW-0238">DNA-binding</keyword>
<dbReference type="GO" id="GO:0003714">
    <property type="term" value="F:transcription corepressor activity"/>
    <property type="evidence" value="ECO:0007669"/>
    <property type="project" value="UniProtKB-ARBA"/>
</dbReference>
<keyword evidence="3" id="KW-0479">Metal-binding</keyword>
<feature type="domain" description="CCHC FOG-type" evidence="15">
    <location>
        <begin position="1181"/>
        <end position="1214"/>
    </location>
</feature>
<evidence type="ECO:0000313" key="17">
    <source>
        <dbReference type="Proteomes" id="UP000290572"/>
    </source>
</evidence>
<dbReference type="EMBL" id="QBIY01012722">
    <property type="protein sequence ID" value="RXN18285.1"/>
    <property type="molecule type" value="Genomic_DNA"/>
</dbReference>
<dbReference type="GO" id="GO:0045944">
    <property type="term" value="P:positive regulation of transcription by RNA polymerase II"/>
    <property type="evidence" value="ECO:0007669"/>
    <property type="project" value="TreeGrafter"/>
</dbReference>
<feature type="compositionally biased region" description="Low complexity" evidence="13">
    <location>
        <begin position="1034"/>
        <end position="1044"/>
    </location>
</feature>
<feature type="compositionally biased region" description="Low complexity" evidence="13">
    <location>
        <begin position="967"/>
        <end position="989"/>
    </location>
</feature>
<evidence type="ECO:0000259" key="14">
    <source>
        <dbReference type="PROSITE" id="PS50157"/>
    </source>
</evidence>
<dbReference type="SMART" id="SM00355">
    <property type="entry name" value="ZnF_C2H2"/>
    <property type="match status" value="10"/>
</dbReference>
<evidence type="ECO:0000256" key="12">
    <source>
        <dbReference type="PROSITE-ProRule" id="PRU00042"/>
    </source>
</evidence>
<dbReference type="InterPro" id="IPR034731">
    <property type="entry name" value="Znf_CCHC_FOG"/>
</dbReference>
<keyword evidence="4" id="KW-0677">Repeat</keyword>
<feature type="compositionally biased region" description="Low complexity" evidence="13">
    <location>
        <begin position="769"/>
        <end position="780"/>
    </location>
</feature>
<keyword evidence="10" id="KW-0804">Transcription</keyword>
<dbReference type="GO" id="GO:0030219">
    <property type="term" value="P:megakaryocyte differentiation"/>
    <property type="evidence" value="ECO:0007669"/>
    <property type="project" value="TreeGrafter"/>
</dbReference>
<dbReference type="PROSITE" id="PS00028">
    <property type="entry name" value="ZINC_FINGER_C2H2_1"/>
    <property type="match status" value="2"/>
</dbReference>
<keyword evidence="7" id="KW-0805">Transcription regulation</keyword>
<feature type="domain" description="CCHC FOG-type" evidence="15">
    <location>
        <begin position="1446"/>
        <end position="1479"/>
    </location>
</feature>
<feature type="compositionally biased region" description="Polar residues" evidence="13">
    <location>
        <begin position="1265"/>
        <end position="1282"/>
    </location>
</feature>
<name>A0A498MM74_LABRO</name>
<evidence type="ECO:0000256" key="10">
    <source>
        <dbReference type="ARBA" id="ARBA00023163"/>
    </source>
</evidence>
<feature type="region of interest" description="Disordered" evidence="13">
    <location>
        <begin position="967"/>
        <end position="1051"/>
    </location>
</feature>
<feature type="compositionally biased region" description="Basic and acidic residues" evidence="13">
    <location>
        <begin position="791"/>
        <end position="802"/>
    </location>
</feature>